<dbReference type="Gene3D" id="2.60.40.4070">
    <property type="match status" value="1"/>
</dbReference>
<name>A0A7V4TXB3_CALAY</name>
<gene>
    <name evidence="2" type="ORF">ENK44_00680</name>
</gene>
<dbReference type="InterPro" id="IPR013783">
    <property type="entry name" value="Ig-like_fold"/>
</dbReference>
<reference evidence="2" key="1">
    <citation type="journal article" date="2020" name="mSystems">
        <title>Genome- and Community-Level Interaction Insights into Carbon Utilization and Element Cycling Functions of Hydrothermarchaeota in Hydrothermal Sediment.</title>
        <authorList>
            <person name="Zhou Z."/>
            <person name="Liu Y."/>
            <person name="Xu W."/>
            <person name="Pan J."/>
            <person name="Luo Z.H."/>
            <person name="Li M."/>
        </authorList>
    </citation>
    <scope>NUCLEOTIDE SEQUENCE [LARGE SCALE GENOMIC DNA]</scope>
    <source>
        <strain evidence="2">HyVt-577</strain>
    </source>
</reference>
<proteinExistence type="predicted"/>
<protein>
    <submittedName>
        <fullName evidence="2">T9SS C-terminal target domain-containing protein</fullName>
    </submittedName>
</protein>
<evidence type="ECO:0000256" key="1">
    <source>
        <dbReference type="SAM" id="MobiDB-lite"/>
    </source>
</evidence>
<dbReference type="Proteomes" id="UP000885779">
    <property type="component" value="Unassembled WGS sequence"/>
</dbReference>
<dbReference type="Gene3D" id="2.60.40.10">
    <property type="entry name" value="Immunoglobulins"/>
    <property type="match status" value="1"/>
</dbReference>
<evidence type="ECO:0000313" key="2">
    <source>
        <dbReference type="EMBL" id="HGY54190.1"/>
    </source>
</evidence>
<feature type="compositionally biased region" description="Acidic residues" evidence="1">
    <location>
        <begin position="355"/>
        <end position="377"/>
    </location>
</feature>
<feature type="region of interest" description="Disordered" evidence="1">
    <location>
        <begin position="355"/>
        <end position="380"/>
    </location>
</feature>
<organism evidence="2">
    <name type="scientific">Caldithrix abyssi</name>
    <dbReference type="NCBI Taxonomy" id="187145"/>
    <lineage>
        <taxon>Bacteria</taxon>
        <taxon>Pseudomonadati</taxon>
        <taxon>Calditrichota</taxon>
        <taxon>Calditrichia</taxon>
        <taxon>Calditrichales</taxon>
        <taxon>Calditrichaceae</taxon>
        <taxon>Caldithrix</taxon>
    </lineage>
</organism>
<dbReference type="AlphaFoldDB" id="A0A7V4TXB3"/>
<dbReference type="EMBL" id="DRQG01000007">
    <property type="protein sequence ID" value="HGY54190.1"/>
    <property type="molecule type" value="Genomic_DNA"/>
</dbReference>
<accession>A0A7V4TXB3</accession>
<comment type="caution">
    <text evidence="2">The sequence shown here is derived from an EMBL/GenBank/DDBJ whole genome shotgun (WGS) entry which is preliminary data.</text>
</comment>
<sequence>MHRINPMVIIFSILLSFAFLLGQQSNPMDYQRWNIFDINKVRTEFNNTGLLCNGNQQSPALAREPSFEYPAGSGISWGTGVGVVVGAPLDQEEGAVGGWPKESDDYYAFCDATLDEGPAAFWDEEHFFPYPEFVNSDRALMSDDPETWPETWPDAYPVLGDPILFDSVTGWPGFGPHGEQLADQESFAVLQAWGGTDQLTSNDPYPNFLRTQMIVRGMAWKGTLYENFIVWVYIIRNIGTAPIHDMRAAVHADFSFIPSFYQGIGYDADRHYYDPKLQLAYGTDDDGYEESPLGGTINPDDIAWAGVVALEMPGPSQKVETYDAFHFWMLATTAAGNGARPDWYFKWNVENLDDPQDSNGDGIDDDFDENGIPDAEEGGPGYYVGEGADGVQTLGSGPFTLQPGESDTLIFATVFGKNEKDIKNNAKRALTLYENNWQIIDAPPAPVVEAFAGNRKVKLVWDTKAEEDPQFEGYKIYRSADGGQTWGSQTFKDFSGGIHYVPLAQYDLVNGIKGFYKTLPEYAWFYLGNDEWVPLREEVKADSFAYFEPGDSINIFIDNNVNNGMTYRYYIAAYDSGNKVIGPLENPASNDPSAKNNTVEVVPQTKPAVSSLDKVRVIPNPYIVAEVWEPGIQDHFIQFVNLPEVATIRIFNSAGEQIRRIEHTPLRDIAPSISVWDLKNEYNQLVAPGVYFYYITSAAGETKGKFIIVL</sequence>